<dbReference type="KEGG" id="aagg:ETAA8_59290"/>
<evidence type="ECO:0000313" key="2">
    <source>
        <dbReference type="EMBL" id="QDU30780.1"/>
    </source>
</evidence>
<proteinExistence type="predicted"/>
<gene>
    <name evidence="2" type="ORF">ETAA8_59290</name>
</gene>
<sequence length="78" mass="8999">MDLFGQPSSSAADGTYKSLSVPHSPDCYKSLYCNDLRTYWPTRQINEISLFTDISLMVDEISSQWPYGKPTSKFRNRR</sequence>
<accession>A0A517YKN8</accession>
<dbReference type="EMBL" id="CP036274">
    <property type="protein sequence ID" value="QDU30780.1"/>
    <property type="molecule type" value="Genomic_DNA"/>
</dbReference>
<reference evidence="2 3" key="1">
    <citation type="submission" date="2019-02" db="EMBL/GenBank/DDBJ databases">
        <title>Deep-cultivation of Planctomycetes and their phenomic and genomic characterization uncovers novel biology.</title>
        <authorList>
            <person name="Wiegand S."/>
            <person name="Jogler M."/>
            <person name="Boedeker C."/>
            <person name="Pinto D."/>
            <person name="Vollmers J."/>
            <person name="Rivas-Marin E."/>
            <person name="Kohn T."/>
            <person name="Peeters S.H."/>
            <person name="Heuer A."/>
            <person name="Rast P."/>
            <person name="Oberbeckmann S."/>
            <person name="Bunk B."/>
            <person name="Jeske O."/>
            <person name="Meyerdierks A."/>
            <person name="Storesund J.E."/>
            <person name="Kallscheuer N."/>
            <person name="Luecker S."/>
            <person name="Lage O.M."/>
            <person name="Pohl T."/>
            <person name="Merkel B.J."/>
            <person name="Hornburger P."/>
            <person name="Mueller R.-W."/>
            <person name="Bruemmer F."/>
            <person name="Labrenz M."/>
            <person name="Spormann A.M."/>
            <person name="Op den Camp H."/>
            <person name="Overmann J."/>
            <person name="Amann R."/>
            <person name="Jetten M.S.M."/>
            <person name="Mascher T."/>
            <person name="Medema M.H."/>
            <person name="Devos D.P."/>
            <person name="Kaster A.-K."/>
            <person name="Ovreas L."/>
            <person name="Rohde M."/>
            <person name="Galperin M.Y."/>
            <person name="Jogler C."/>
        </authorList>
    </citation>
    <scope>NUCLEOTIDE SEQUENCE [LARGE SCALE GENOMIC DNA]</scope>
    <source>
        <strain evidence="2 3">ETA_A8</strain>
    </source>
</reference>
<feature type="compositionally biased region" description="Polar residues" evidence="1">
    <location>
        <begin position="1"/>
        <end position="12"/>
    </location>
</feature>
<protein>
    <submittedName>
        <fullName evidence="2">Uncharacterized protein</fullName>
    </submittedName>
</protein>
<keyword evidence="3" id="KW-1185">Reference proteome</keyword>
<dbReference type="AlphaFoldDB" id="A0A517YKN8"/>
<organism evidence="2 3">
    <name type="scientific">Anatilimnocola aggregata</name>
    <dbReference type="NCBI Taxonomy" id="2528021"/>
    <lineage>
        <taxon>Bacteria</taxon>
        <taxon>Pseudomonadati</taxon>
        <taxon>Planctomycetota</taxon>
        <taxon>Planctomycetia</taxon>
        <taxon>Pirellulales</taxon>
        <taxon>Pirellulaceae</taxon>
        <taxon>Anatilimnocola</taxon>
    </lineage>
</organism>
<feature type="region of interest" description="Disordered" evidence="1">
    <location>
        <begin position="1"/>
        <end position="24"/>
    </location>
</feature>
<dbReference type="Proteomes" id="UP000315017">
    <property type="component" value="Chromosome"/>
</dbReference>
<evidence type="ECO:0000313" key="3">
    <source>
        <dbReference type="Proteomes" id="UP000315017"/>
    </source>
</evidence>
<name>A0A517YKN8_9BACT</name>
<evidence type="ECO:0000256" key="1">
    <source>
        <dbReference type="SAM" id="MobiDB-lite"/>
    </source>
</evidence>